<dbReference type="Pfam" id="PF02826">
    <property type="entry name" value="2-Hacid_dh_C"/>
    <property type="match status" value="1"/>
</dbReference>
<evidence type="ECO:0000259" key="4">
    <source>
        <dbReference type="Pfam" id="PF02826"/>
    </source>
</evidence>
<keyword evidence="3" id="KW-0520">NAD</keyword>
<keyword evidence="6" id="KW-1185">Reference proteome</keyword>
<proteinExistence type="inferred from homology"/>
<reference evidence="5 6" key="1">
    <citation type="journal article" date="2019" name="Int. J. Syst. Evol. Microbiol.">
        <title>The Global Catalogue of Microorganisms (GCM) 10K type strain sequencing project: providing services to taxonomists for standard genome sequencing and annotation.</title>
        <authorList>
            <consortium name="The Broad Institute Genomics Platform"/>
            <consortium name="The Broad Institute Genome Sequencing Center for Infectious Disease"/>
            <person name="Wu L."/>
            <person name="Ma J."/>
        </authorList>
    </citation>
    <scope>NUCLEOTIDE SEQUENCE [LARGE SCALE GENOMIC DNA]</scope>
    <source>
        <strain evidence="5 6">JCM 6921</strain>
    </source>
</reference>
<evidence type="ECO:0000256" key="3">
    <source>
        <dbReference type="ARBA" id="ARBA00023027"/>
    </source>
</evidence>
<dbReference type="PANTHER" id="PTHR42789:SF1">
    <property type="entry name" value="D-ISOMER SPECIFIC 2-HYDROXYACID DEHYDROGENASE FAMILY PROTEIN (AFU_ORTHOLOGUE AFUA_6G10090)"/>
    <property type="match status" value="1"/>
</dbReference>
<accession>A0ABN3IX81</accession>
<sequence length="76" mass="8352">MRHRQFTHHEGTIAGAGIDVFDIELLPADHPVRTAPRLPATPHLGYVSRANYETCHGQAVEDIRAFLAGSPVRRPG</sequence>
<comment type="similarity">
    <text evidence="1">Belongs to the D-isomer specific 2-hydroxyacid dehydrogenase family.</text>
</comment>
<dbReference type="SUPFAM" id="SSF51735">
    <property type="entry name" value="NAD(P)-binding Rossmann-fold domains"/>
    <property type="match status" value="1"/>
</dbReference>
<dbReference type="InterPro" id="IPR006140">
    <property type="entry name" value="D-isomer_DH_NAD-bd"/>
</dbReference>
<dbReference type="PANTHER" id="PTHR42789">
    <property type="entry name" value="D-ISOMER SPECIFIC 2-HYDROXYACID DEHYDROGENASE FAMILY PROTEIN (AFU_ORTHOLOGUE AFUA_6G10090)"/>
    <property type="match status" value="1"/>
</dbReference>
<dbReference type="InterPro" id="IPR050857">
    <property type="entry name" value="D-2-hydroxyacid_DH"/>
</dbReference>
<evidence type="ECO:0000256" key="2">
    <source>
        <dbReference type="ARBA" id="ARBA00023002"/>
    </source>
</evidence>
<organism evidence="5 6">
    <name type="scientific">Streptomyces glaucosporus</name>
    <dbReference type="NCBI Taxonomy" id="284044"/>
    <lineage>
        <taxon>Bacteria</taxon>
        <taxon>Bacillati</taxon>
        <taxon>Actinomycetota</taxon>
        <taxon>Actinomycetes</taxon>
        <taxon>Kitasatosporales</taxon>
        <taxon>Streptomycetaceae</taxon>
        <taxon>Streptomyces</taxon>
    </lineage>
</organism>
<dbReference type="Gene3D" id="3.40.50.720">
    <property type="entry name" value="NAD(P)-binding Rossmann-like Domain"/>
    <property type="match status" value="2"/>
</dbReference>
<evidence type="ECO:0000256" key="1">
    <source>
        <dbReference type="ARBA" id="ARBA00005854"/>
    </source>
</evidence>
<name>A0ABN3IX81_9ACTN</name>
<dbReference type="InterPro" id="IPR036291">
    <property type="entry name" value="NAD(P)-bd_dom_sf"/>
</dbReference>
<evidence type="ECO:0000313" key="6">
    <source>
        <dbReference type="Proteomes" id="UP001500058"/>
    </source>
</evidence>
<protein>
    <recommendedName>
        <fullName evidence="4">D-isomer specific 2-hydroxyacid dehydrogenase NAD-binding domain-containing protein</fullName>
    </recommendedName>
</protein>
<keyword evidence="2" id="KW-0560">Oxidoreductase</keyword>
<evidence type="ECO:0000313" key="5">
    <source>
        <dbReference type="EMBL" id="GAA2416532.1"/>
    </source>
</evidence>
<dbReference type="EMBL" id="BAAATJ010000037">
    <property type="protein sequence ID" value="GAA2416532.1"/>
    <property type="molecule type" value="Genomic_DNA"/>
</dbReference>
<feature type="domain" description="D-isomer specific 2-hydroxyacid dehydrogenase NAD-binding" evidence="4">
    <location>
        <begin position="9"/>
        <end position="45"/>
    </location>
</feature>
<dbReference type="Proteomes" id="UP001500058">
    <property type="component" value="Unassembled WGS sequence"/>
</dbReference>
<comment type="caution">
    <text evidence="5">The sequence shown here is derived from an EMBL/GenBank/DDBJ whole genome shotgun (WGS) entry which is preliminary data.</text>
</comment>
<gene>
    <name evidence="5" type="ORF">GCM10010420_53430</name>
</gene>